<accession>B0C928</accession>
<dbReference type="HOGENOM" id="CLU_2985905_0_0_3"/>
<evidence type="ECO:0000313" key="2">
    <source>
        <dbReference type="Proteomes" id="UP000000268"/>
    </source>
</evidence>
<protein>
    <submittedName>
        <fullName evidence="1">Uncharacterized protein</fullName>
    </submittedName>
</protein>
<name>B0C928_ACAM1</name>
<dbReference type="Proteomes" id="UP000000268">
    <property type="component" value="Chromosome"/>
</dbReference>
<gene>
    <name evidence="1" type="ordered locus">AM1_1538</name>
</gene>
<keyword evidence="2" id="KW-1185">Reference proteome</keyword>
<reference evidence="1 2" key="1">
    <citation type="journal article" date="2008" name="Proc. Natl. Acad. Sci. U.S.A.">
        <title>Niche adaptation and genome expansion in the chlorophyll d-producing cyanobacterium Acaryochloris marina.</title>
        <authorList>
            <person name="Swingley W.D."/>
            <person name="Chen M."/>
            <person name="Cheung P.C."/>
            <person name="Conrad A.L."/>
            <person name="Dejesa L.C."/>
            <person name="Hao J."/>
            <person name="Honchak B.M."/>
            <person name="Karbach L.E."/>
            <person name="Kurdoglu A."/>
            <person name="Lahiri S."/>
            <person name="Mastrian S.D."/>
            <person name="Miyashita H."/>
            <person name="Page L."/>
            <person name="Ramakrishna P."/>
            <person name="Satoh S."/>
            <person name="Sattley W.M."/>
            <person name="Shimada Y."/>
            <person name="Taylor H.L."/>
            <person name="Tomo T."/>
            <person name="Tsuchiya T."/>
            <person name="Wang Z.T."/>
            <person name="Raymond J."/>
            <person name="Mimuro M."/>
            <person name="Blankenship R.E."/>
            <person name="Touchman J.W."/>
        </authorList>
    </citation>
    <scope>NUCLEOTIDE SEQUENCE [LARGE SCALE GENOMIC DNA]</scope>
    <source>
        <strain evidence="2">MBIC 11017</strain>
    </source>
</reference>
<dbReference type="EMBL" id="CP000828">
    <property type="protein sequence ID" value="ABW26563.1"/>
    <property type="molecule type" value="Genomic_DNA"/>
</dbReference>
<evidence type="ECO:0000313" key="1">
    <source>
        <dbReference type="EMBL" id="ABW26563.1"/>
    </source>
</evidence>
<dbReference type="AlphaFoldDB" id="B0C928"/>
<proteinExistence type="predicted"/>
<dbReference type="KEGG" id="amr:AM1_1538"/>
<sequence length="57" mass="6542">MFKLSRPWHIFLRDSIGVSAIFWGKENSQSPLLGGMAIKNPRFKKQGLRGLVWQSIL</sequence>
<organism evidence="1 2">
    <name type="scientific">Acaryochloris marina (strain MBIC 11017)</name>
    <dbReference type="NCBI Taxonomy" id="329726"/>
    <lineage>
        <taxon>Bacteria</taxon>
        <taxon>Bacillati</taxon>
        <taxon>Cyanobacteriota</taxon>
        <taxon>Cyanophyceae</taxon>
        <taxon>Acaryochloridales</taxon>
        <taxon>Acaryochloridaceae</taxon>
        <taxon>Acaryochloris</taxon>
    </lineage>
</organism>